<dbReference type="GO" id="GO:0005524">
    <property type="term" value="F:ATP binding"/>
    <property type="evidence" value="ECO:0007669"/>
    <property type="project" value="UniProtKB-KW"/>
</dbReference>
<dbReference type="GO" id="GO:0005737">
    <property type="term" value="C:cytoplasm"/>
    <property type="evidence" value="ECO:0007669"/>
    <property type="project" value="TreeGrafter"/>
</dbReference>
<evidence type="ECO:0000256" key="2">
    <source>
        <dbReference type="ARBA" id="ARBA00022840"/>
    </source>
</evidence>
<comment type="caution">
    <text evidence="4">The sequence shown here is derived from an EMBL/GenBank/DDBJ whole genome shotgun (WGS) entry which is preliminary data.</text>
</comment>
<sequence length="344" mass="38583">MTFYNEINSCSDAYRTLHEEDAGAFGSVQVCQETETGSTVAIKYLKRGSGTISETVQQEIMAHRNLYHPNILLFKKTILNSQALGIVVEYQAGGSLDAYIREAWPLQEPTARGLFQQIVLGLTYLEHKGVGNHGIKAENMLLGKREPPNVKISSVGYYKATLDTVPKSRVGSFGFVSPEVLLNKKDVDKHRSDCWSIGVILYQLLFGEHPFEKPADVEEGSVKRTLHRILKVEYKLPPHASSVSPEAMDLLQHILVDNPAKRFSLQDMQNHPWFLRGLPASLKQVTAECMAMESADHLVPQPKQETLEVIQHAMMSTEDDDSFQDDGIDEYLGDDFDMDELMAQ</sequence>
<dbReference type="GO" id="GO:0004674">
    <property type="term" value="F:protein serine/threonine kinase activity"/>
    <property type="evidence" value="ECO:0007669"/>
    <property type="project" value="TreeGrafter"/>
</dbReference>
<gene>
    <name evidence="4" type="ORF">CVIRNUC_006543</name>
</gene>
<evidence type="ECO:0000313" key="4">
    <source>
        <dbReference type="EMBL" id="CAK0783344.1"/>
    </source>
</evidence>
<evidence type="ECO:0000256" key="1">
    <source>
        <dbReference type="ARBA" id="ARBA00022741"/>
    </source>
</evidence>
<evidence type="ECO:0000313" key="5">
    <source>
        <dbReference type="Proteomes" id="UP001314263"/>
    </source>
</evidence>
<organism evidence="4 5">
    <name type="scientific">Coccomyxa viridis</name>
    <dbReference type="NCBI Taxonomy" id="1274662"/>
    <lineage>
        <taxon>Eukaryota</taxon>
        <taxon>Viridiplantae</taxon>
        <taxon>Chlorophyta</taxon>
        <taxon>core chlorophytes</taxon>
        <taxon>Trebouxiophyceae</taxon>
        <taxon>Trebouxiophyceae incertae sedis</taxon>
        <taxon>Coccomyxaceae</taxon>
        <taxon>Coccomyxa</taxon>
    </lineage>
</organism>
<dbReference type="InterPro" id="IPR011009">
    <property type="entry name" value="Kinase-like_dom_sf"/>
</dbReference>
<keyword evidence="2" id="KW-0067">ATP-binding</keyword>
<dbReference type="SUPFAM" id="SSF56112">
    <property type="entry name" value="Protein kinase-like (PK-like)"/>
    <property type="match status" value="1"/>
</dbReference>
<proteinExistence type="predicted"/>
<dbReference type="Pfam" id="PF00069">
    <property type="entry name" value="Pkinase"/>
    <property type="match status" value="1"/>
</dbReference>
<keyword evidence="1" id="KW-0547">Nucleotide-binding</keyword>
<dbReference type="PANTHER" id="PTHR24346:SF92">
    <property type="entry name" value="SNF1-RELATED PROTEIN KINASE 2.6"/>
    <property type="match status" value="1"/>
</dbReference>
<accession>A0AAV1I7L9</accession>
<protein>
    <recommendedName>
        <fullName evidence="3">Protein kinase domain-containing protein</fullName>
    </recommendedName>
</protein>
<feature type="domain" description="Protein kinase" evidence="3">
    <location>
        <begin position="14"/>
        <end position="274"/>
    </location>
</feature>
<reference evidence="4 5" key="1">
    <citation type="submission" date="2023-10" db="EMBL/GenBank/DDBJ databases">
        <authorList>
            <person name="Maclean D."/>
            <person name="Macfadyen A."/>
        </authorList>
    </citation>
    <scope>NUCLEOTIDE SEQUENCE [LARGE SCALE GENOMIC DNA]</scope>
</reference>
<evidence type="ECO:0000259" key="3">
    <source>
        <dbReference type="PROSITE" id="PS50011"/>
    </source>
</evidence>
<dbReference type="PANTHER" id="PTHR24346">
    <property type="entry name" value="MAP/MICROTUBULE AFFINITY-REGULATING KINASE"/>
    <property type="match status" value="1"/>
</dbReference>
<dbReference type="GO" id="GO:0035556">
    <property type="term" value="P:intracellular signal transduction"/>
    <property type="evidence" value="ECO:0007669"/>
    <property type="project" value="TreeGrafter"/>
</dbReference>
<dbReference type="Proteomes" id="UP001314263">
    <property type="component" value="Unassembled WGS sequence"/>
</dbReference>
<keyword evidence="5" id="KW-1185">Reference proteome</keyword>
<dbReference type="PROSITE" id="PS50011">
    <property type="entry name" value="PROTEIN_KINASE_DOM"/>
    <property type="match status" value="1"/>
</dbReference>
<dbReference type="EMBL" id="CAUYUE010000008">
    <property type="protein sequence ID" value="CAK0783344.1"/>
    <property type="molecule type" value="Genomic_DNA"/>
</dbReference>
<name>A0AAV1I7L9_9CHLO</name>
<dbReference type="Gene3D" id="1.10.510.10">
    <property type="entry name" value="Transferase(Phosphotransferase) domain 1"/>
    <property type="match status" value="1"/>
</dbReference>
<dbReference type="InterPro" id="IPR000719">
    <property type="entry name" value="Prot_kinase_dom"/>
</dbReference>
<dbReference type="AlphaFoldDB" id="A0AAV1I7L9"/>